<evidence type="ECO:0000256" key="10">
    <source>
        <dbReference type="ARBA" id="ARBA00023014"/>
    </source>
</evidence>
<feature type="region of interest" description="Disordered" evidence="12">
    <location>
        <begin position="35"/>
        <end position="57"/>
    </location>
</feature>
<dbReference type="PANTHER" id="PTHR33693:SF1">
    <property type="entry name" value="TYPE-4 URACIL-DNA GLYCOSYLASE"/>
    <property type="match status" value="1"/>
</dbReference>
<dbReference type="InterPro" id="IPR005273">
    <property type="entry name" value="Ura-DNA_glyco_family4"/>
</dbReference>
<dbReference type="AlphaFoldDB" id="A0AA51MQB6"/>
<keyword evidence="15" id="KW-0326">Glycosidase</keyword>
<dbReference type="CDD" id="cd10030">
    <property type="entry name" value="UDG-F4_TTUDGA_SPO1dp_like"/>
    <property type="match status" value="1"/>
</dbReference>
<evidence type="ECO:0000256" key="4">
    <source>
        <dbReference type="ARBA" id="ARBA00019403"/>
    </source>
</evidence>
<evidence type="ECO:0000256" key="3">
    <source>
        <dbReference type="ARBA" id="ARBA00012030"/>
    </source>
</evidence>
<keyword evidence="16" id="KW-1185">Reference proteome</keyword>
<dbReference type="Proteomes" id="UP001223336">
    <property type="component" value="Unassembled WGS sequence"/>
</dbReference>
<dbReference type="RefSeq" id="WP_308133600.1">
    <property type="nucleotide sequence ID" value="NZ_CP133217.1"/>
</dbReference>
<dbReference type="Pfam" id="PF03167">
    <property type="entry name" value="UDG"/>
    <property type="match status" value="1"/>
</dbReference>
<dbReference type="SMART" id="SM00986">
    <property type="entry name" value="UDG"/>
    <property type="match status" value="1"/>
</dbReference>
<comment type="catalytic activity">
    <reaction evidence="1">
        <text>Hydrolyzes single-stranded DNA or mismatched double-stranded DNA and polynucleotides, releasing free uracil.</text>
        <dbReference type="EC" id="3.2.2.27"/>
    </reaction>
</comment>
<dbReference type="NCBIfam" id="TIGR00758">
    <property type="entry name" value="UDG_fam4"/>
    <property type="match status" value="1"/>
</dbReference>
<reference evidence="15 16" key="1">
    <citation type="submission" date="2023-08" db="EMBL/GenBank/DDBJ databases">
        <title>New molecular markers tilS and rpoB for phylogenetic and monitoring studies of the genus Thiothrix biodiversity.</title>
        <authorList>
            <person name="Ravin N.V."/>
            <person name="Smolyakov D."/>
            <person name="Markov N.D."/>
            <person name="Beletsky A.V."/>
            <person name="Mardanov A.V."/>
            <person name="Rudenko T.S."/>
            <person name="Grabovich M.Y."/>
        </authorList>
    </citation>
    <scope>NUCLEOTIDE SEQUENCE</scope>
    <source>
        <strain evidence="15">DNT52</strain>
        <strain evidence="14 16">H33</strain>
    </source>
</reference>
<dbReference type="InterPro" id="IPR051536">
    <property type="entry name" value="UDG_Type-4/5"/>
</dbReference>
<dbReference type="EMBL" id="JAVFKN010000002">
    <property type="protein sequence ID" value="MDQ5767413.1"/>
    <property type="molecule type" value="Genomic_DNA"/>
</dbReference>
<keyword evidence="11" id="KW-0234">DNA repair</keyword>
<dbReference type="EC" id="3.2.2.27" evidence="3"/>
<evidence type="ECO:0000313" key="16">
    <source>
        <dbReference type="Proteomes" id="UP001223336"/>
    </source>
</evidence>
<evidence type="ECO:0000256" key="12">
    <source>
        <dbReference type="SAM" id="MobiDB-lite"/>
    </source>
</evidence>
<dbReference type="GO" id="GO:0004844">
    <property type="term" value="F:uracil DNA N-glycosylase activity"/>
    <property type="evidence" value="ECO:0007669"/>
    <property type="project" value="UniProtKB-EC"/>
</dbReference>
<dbReference type="Gene3D" id="3.40.470.10">
    <property type="entry name" value="Uracil-DNA glycosylase-like domain"/>
    <property type="match status" value="1"/>
</dbReference>
<keyword evidence="7" id="KW-0227">DNA damage</keyword>
<dbReference type="Proteomes" id="UP001229862">
    <property type="component" value="Chromosome"/>
</dbReference>
<evidence type="ECO:0000256" key="8">
    <source>
        <dbReference type="ARBA" id="ARBA00022801"/>
    </source>
</evidence>
<dbReference type="InterPro" id="IPR036895">
    <property type="entry name" value="Uracil-DNA_glycosylase-like_sf"/>
</dbReference>
<name>A0AA51MQB6_9GAMM</name>
<evidence type="ECO:0000256" key="6">
    <source>
        <dbReference type="ARBA" id="ARBA00022723"/>
    </source>
</evidence>
<comment type="similarity">
    <text evidence="2">Belongs to the uracil-DNA glycosylase (UDG) superfamily. Type 4 (UDGa) family.</text>
</comment>
<protein>
    <recommendedName>
        <fullName evidence="4">Type-4 uracil-DNA glycosylase</fullName>
        <ecNumber evidence="3">3.2.2.27</ecNumber>
    </recommendedName>
</protein>
<evidence type="ECO:0000256" key="9">
    <source>
        <dbReference type="ARBA" id="ARBA00023004"/>
    </source>
</evidence>
<keyword evidence="8 15" id="KW-0378">Hydrolase</keyword>
<dbReference type="SUPFAM" id="SSF52141">
    <property type="entry name" value="Uracil-DNA glycosylase-like"/>
    <property type="match status" value="1"/>
</dbReference>
<evidence type="ECO:0000313" key="15">
    <source>
        <dbReference type="EMBL" id="WML88714.1"/>
    </source>
</evidence>
<keyword evidence="10" id="KW-0411">Iron-sulfur</keyword>
<dbReference type="GO" id="GO:0046872">
    <property type="term" value="F:metal ion binding"/>
    <property type="evidence" value="ECO:0007669"/>
    <property type="project" value="UniProtKB-KW"/>
</dbReference>
<keyword evidence="9" id="KW-0408">Iron</keyword>
<dbReference type="SMART" id="SM00987">
    <property type="entry name" value="UreE_C"/>
    <property type="match status" value="1"/>
</dbReference>
<dbReference type="GO" id="GO:0051539">
    <property type="term" value="F:4 iron, 4 sulfur cluster binding"/>
    <property type="evidence" value="ECO:0007669"/>
    <property type="project" value="UniProtKB-KW"/>
</dbReference>
<evidence type="ECO:0000259" key="13">
    <source>
        <dbReference type="SMART" id="SM00986"/>
    </source>
</evidence>
<keyword evidence="5" id="KW-0004">4Fe-4S</keyword>
<evidence type="ECO:0000256" key="2">
    <source>
        <dbReference type="ARBA" id="ARBA00006521"/>
    </source>
</evidence>
<sequence>MRVDLQVRHRYMQAMGIPVWMPKVQSIPLLPEENPSPTLPLSGKGAREIDSFSSPDKGRLGGVSSDFATLSWQDLRTAVQSCTRCALSKTRTQTVFGAGNQQAAWMIIGEAPGAEEDRQGEPFVGKAGQLLNNMLLAIGMPRETVYIANVLKCRPPNNRDPQADEAANCRGYLERQIALVNPSLILVVGRIAAQNLLQTTAPLARLRGQEHRAPLSGTPVVVTYHPAYLLRQPSDKRKAWQDLLFAREVFARHAPTH</sequence>
<evidence type="ECO:0000256" key="1">
    <source>
        <dbReference type="ARBA" id="ARBA00001400"/>
    </source>
</evidence>
<dbReference type="EMBL" id="CP133217">
    <property type="protein sequence ID" value="WML88714.1"/>
    <property type="molecule type" value="Genomic_DNA"/>
</dbReference>
<dbReference type="PANTHER" id="PTHR33693">
    <property type="entry name" value="TYPE-5 URACIL-DNA GLYCOSYLASE"/>
    <property type="match status" value="1"/>
</dbReference>
<gene>
    <name evidence="14" type="ORF">RCC75_02675</name>
    <name evidence="15" type="ORF">RCG00_10110</name>
</gene>
<evidence type="ECO:0000313" key="14">
    <source>
        <dbReference type="EMBL" id="MDQ5767413.1"/>
    </source>
</evidence>
<evidence type="ECO:0000256" key="11">
    <source>
        <dbReference type="ARBA" id="ARBA00023204"/>
    </source>
</evidence>
<keyword evidence="6" id="KW-0479">Metal-binding</keyword>
<evidence type="ECO:0000256" key="5">
    <source>
        <dbReference type="ARBA" id="ARBA00022485"/>
    </source>
</evidence>
<feature type="domain" description="Uracil-DNA glycosylase-like" evidence="13">
    <location>
        <begin position="96"/>
        <end position="244"/>
    </location>
</feature>
<organism evidence="15">
    <name type="scientific">Thiothrix subterranea</name>
    <dbReference type="NCBI Taxonomy" id="2735563"/>
    <lineage>
        <taxon>Bacteria</taxon>
        <taxon>Pseudomonadati</taxon>
        <taxon>Pseudomonadota</taxon>
        <taxon>Gammaproteobacteria</taxon>
        <taxon>Thiotrichales</taxon>
        <taxon>Thiotrichaceae</taxon>
        <taxon>Thiothrix</taxon>
    </lineage>
</organism>
<dbReference type="InterPro" id="IPR005122">
    <property type="entry name" value="Uracil-DNA_glycosylase-like"/>
</dbReference>
<accession>A0AA51MQB6</accession>
<proteinExistence type="inferred from homology"/>
<evidence type="ECO:0000256" key="7">
    <source>
        <dbReference type="ARBA" id="ARBA00022763"/>
    </source>
</evidence>
<dbReference type="GO" id="GO:0006281">
    <property type="term" value="P:DNA repair"/>
    <property type="evidence" value="ECO:0007669"/>
    <property type="project" value="UniProtKB-KW"/>
</dbReference>